<comment type="caution">
    <text evidence="1">The sequence shown here is derived from an EMBL/GenBank/DDBJ whole genome shotgun (WGS) entry which is preliminary data.</text>
</comment>
<accession>A0ABW2X234</accession>
<organism evidence="1 2">
    <name type="scientific">Streptomyces sanglieri</name>
    <dbReference type="NCBI Taxonomy" id="193460"/>
    <lineage>
        <taxon>Bacteria</taxon>
        <taxon>Bacillati</taxon>
        <taxon>Actinomycetota</taxon>
        <taxon>Actinomycetes</taxon>
        <taxon>Kitasatosporales</taxon>
        <taxon>Streptomycetaceae</taxon>
        <taxon>Streptomyces</taxon>
    </lineage>
</organism>
<proteinExistence type="predicted"/>
<keyword evidence="2" id="KW-1185">Reference proteome</keyword>
<dbReference type="EMBL" id="JBHTGL010000008">
    <property type="protein sequence ID" value="MFD0627884.1"/>
    <property type="molecule type" value="Genomic_DNA"/>
</dbReference>
<protein>
    <submittedName>
        <fullName evidence="1">Uncharacterized protein</fullName>
    </submittedName>
</protein>
<evidence type="ECO:0000313" key="2">
    <source>
        <dbReference type="Proteomes" id="UP001596915"/>
    </source>
</evidence>
<reference evidence="2" key="1">
    <citation type="journal article" date="2019" name="Int. J. Syst. Evol. Microbiol.">
        <title>The Global Catalogue of Microorganisms (GCM) 10K type strain sequencing project: providing services to taxonomists for standard genome sequencing and annotation.</title>
        <authorList>
            <consortium name="The Broad Institute Genomics Platform"/>
            <consortium name="The Broad Institute Genome Sequencing Center for Infectious Disease"/>
            <person name="Wu L."/>
            <person name="Ma J."/>
        </authorList>
    </citation>
    <scope>NUCLEOTIDE SEQUENCE [LARGE SCALE GENOMIC DNA]</scope>
    <source>
        <strain evidence="2">JCM 12607</strain>
    </source>
</reference>
<sequence>MKHQQILDKLAARGLVRVMDEELARWVKHRMSPRAGRTPRSSRT</sequence>
<evidence type="ECO:0000313" key="1">
    <source>
        <dbReference type="EMBL" id="MFD0627884.1"/>
    </source>
</evidence>
<gene>
    <name evidence="1" type="ORF">ACFQ2K_39845</name>
</gene>
<dbReference type="Proteomes" id="UP001596915">
    <property type="component" value="Unassembled WGS sequence"/>
</dbReference>
<name>A0ABW2X234_9ACTN</name>